<name>A0A384JU01_BOTFB</name>
<dbReference type="VEuPathDB" id="FungiDB:Bcin09g06350"/>
<evidence type="ECO:0000313" key="1">
    <source>
        <dbReference type="EMBL" id="ATZ53867.1"/>
    </source>
</evidence>
<dbReference type="InterPro" id="IPR042104">
    <property type="entry name" value="PKS_dehydratase_sf"/>
</dbReference>
<evidence type="ECO:0000313" key="2">
    <source>
        <dbReference type="Proteomes" id="UP000001798"/>
    </source>
</evidence>
<protein>
    <submittedName>
        <fullName evidence="1">Uncharacterized protein</fullName>
    </submittedName>
</protein>
<gene>
    <name evidence="1" type="ORF">BCIN_09g06350</name>
</gene>
<dbReference type="AlphaFoldDB" id="A0A384JU01"/>
<accession>A0A384JU01</accession>
<reference evidence="1 2" key="3">
    <citation type="journal article" date="2017" name="Mol. Plant Pathol.">
        <title>A gapless genome sequence of the fungus Botrytis cinerea.</title>
        <authorList>
            <person name="Van Kan J.A."/>
            <person name="Stassen J.H."/>
            <person name="Mosbach A."/>
            <person name="Van Der Lee T.A."/>
            <person name="Faino L."/>
            <person name="Farmer A.D."/>
            <person name="Papasotiriou D.G."/>
            <person name="Zhou S."/>
            <person name="Seidl M.F."/>
            <person name="Cottam E."/>
            <person name="Edel D."/>
            <person name="Hahn M."/>
            <person name="Schwartz D.C."/>
            <person name="Dietrich R.A."/>
            <person name="Widdison S."/>
            <person name="Scalliet G."/>
        </authorList>
    </citation>
    <scope>NUCLEOTIDE SEQUENCE [LARGE SCALE GENOMIC DNA]</scope>
    <source>
        <strain evidence="1 2">B05.10</strain>
    </source>
</reference>
<dbReference type="Proteomes" id="UP000001798">
    <property type="component" value="Chromosome 9"/>
</dbReference>
<dbReference type="KEGG" id="bfu:BCIN_09g06350"/>
<dbReference type="EMBL" id="CP009813">
    <property type="protein sequence ID" value="ATZ53867.1"/>
    <property type="molecule type" value="Genomic_DNA"/>
</dbReference>
<reference evidence="1 2" key="2">
    <citation type="journal article" date="2012" name="Eukaryot. Cell">
        <title>Genome update of Botrytis cinerea strains B05.10 and T4.</title>
        <authorList>
            <person name="Staats M."/>
            <person name="van Kan J.A."/>
        </authorList>
    </citation>
    <scope>NUCLEOTIDE SEQUENCE [LARGE SCALE GENOMIC DNA]</scope>
    <source>
        <strain evidence="1 2">B05.10</strain>
    </source>
</reference>
<proteinExistence type="predicted"/>
<dbReference type="GeneID" id="36394529"/>
<sequence>MAIEAADQLSDGNVAEFQLKEISFIKPLNISDGSAGVETQFSFLMIQGASKPLSSWTEFRLFTYGQDLWQECCHSFILVECESDINQVGMVREAADELTDHVEL</sequence>
<reference evidence="1 2" key="1">
    <citation type="journal article" date="2011" name="PLoS Genet.">
        <title>Genomic analysis of the necrotrophic fungal pathogens Sclerotinia sclerotiorum and Botrytis cinerea.</title>
        <authorList>
            <person name="Amselem J."/>
            <person name="Cuomo C.A."/>
            <person name="van Kan J.A."/>
            <person name="Viaud M."/>
            <person name="Benito E.P."/>
            <person name="Couloux A."/>
            <person name="Coutinho P.M."/>
            <person name="de Vries R.P."/>
            <person name="Dyer P.S."/>
            <person name="Fillinger S."/>
            <person name="Fournier E."/>
            <person name="Gout L."/>
            <person name="Hahn M."/>
            <person name="Kohn L."/>
            <person name="Lapalu N."/>
            <person name="Plummer K.M."/>
            <person name="Pradier J.M."/>
            <person name="Quevillon E."/>
            <person name="Sharon A."/>
            <person name="Simon A."/>
            <person name="ten Have A."/>
            <person name="Tudzynski B."/>
            <person name="Tudzynski P."/>
            <person name="Wincker P."/>
            <person name="Andrew M."/>
            <person name="Anthouard V."/>
            <person name="Beever R.E."/>
            <person name="Beffa R."/>
            <person name="Benoit I."/>
            <person name="Bouzid O."/>
            <person name="Brault B."/>
            <person name="Chen Z."/>
            <person name="Choquer M."/>
            <person name="Collemare J."/>
            <person name="Cotton P."/>
            <person name="Danchin E.G."/>
            <person name="Da Silva C."/>
            <person name="Gautier A."/>
            <person name="Giraud C."/>
            <person name="Giraud T."/>
            <person name="Gonzalez C."/>
            <person name="Grossetete S."/>
            <person name="Guldener U."/>
            <person name="Henrissat B."/>
            <person name="Howlett B.J."/>
            <person name="Kodira C."/>
            <person name="Kretschmer M."/>
            <person name="Lappartient A."/>
            <person name="Leroch M."/>
            <person name="Levis C."/>
            <person name="Mauceli E."/>
            <person name="Neuveglise C."/>
            <person name="Oeser B."/>
            <person name="Pearson M."/>
            <person name="Poulain J."/>
            <person name="Poussereau N."/>
            <person name="Quesneville H."/>
            <person name="Rascle C."/>
            <person name="Schumacher J."/>
            <person name="Segurens B."/>
            <person name="Sexton A."/>
            <person name="Silva E."/>
            <person name="Sirven C."/>
            <person name="Soanes D.M."/>
            <person name="Talbot N.J."/>
            <person name="Templeton M."/>
            <person name="Yandava C."/>
            <person name="Yarden O."/>
            <person name="Zeng Q."/>
            <person name="Rollins J.A."/>
            <person name="Lebrun M.H."/>
            <person name="Dickman M."/>
        </authorList>
    </citation>
    <scope>NUCLEOTIDE SEQUENCE [LARGE SCALE GENOMIC DNA]</scope>
    <source>
        <strain evidence="1 2">B05.10</strain>
    </source>
</reference>
<dbReference type="RefSeq" id="XP_024551084.1">
    <property type="nucleotide sequence ID" value="XM_024695290.1"/>
</dbReference>
<organism evidence="1 2">
    <name type="scientific">Botryotinia fuckeliana (strain B05.10)</name>
    <name type="common">Noble rot fungus</name>
    <name type="synonym">Botrytis cinerea</name>
    <dbReference type="NCBI Taxonomy" id="332648"/>
    <lineage>
        <taxon>Eukaryota</taxon>
        <taxon>Fungi</taxon>
        <taxon>Dikarya</taxon>
        <taxon>Ascomycota</taxon>
        <taxon>Pezizomycotina</taxon>
        <taxon>Leotiomycetes</taxon>
        <taxon>Helotiales</taxon>
        <taxon>Sclerotiniaceae</taxon>
        <taxon>Botrytis</taxon>
    </lineage>
</organism>
<keyword evidence="2" id="KW-1185">Reference proteome</keyword>
<dbReference type="Gene3D" id="3.10.129.110">
    <property type="entry name" value="Polyketide synthase dehydratase"/>
    <property type="match status" value="1"/>
</dbReference>